<gene>
    <name evidence="7" type="ORF">P175DRAFT_0554088</name>
</gene>
<evidence type="ECO:0000256" key="3">
    <source>
        <dbReference type="ARBA" id="ARBA00022692"/>
    </source>
</evidence>
<dbReference type="OrthoDB" id="440424at2759"/>
<dbReference type="GeneID" id="63817419"/>
<evidence type="ECO:0000256" key="1">
    <source>
        <dbReference type="ARBA" id="ARBA00004141"/>
    </source>
</evidence>
<evidence type="ECO:0000256" key="5">
    <source>
        <dbReference type="ARBA" id="ARBA00023136"/>
    </source>
</evidence>
<evidence type="ECO:0000256" key="6">
    <source>
        <dbReference type="SAM" id="Phobius"/>
    </source>
</evidence>
<sequence length="217" mass="21452">MEIETQIDHLPRQLFQDTHFLPEHGLFCTKLRILNSALLVLGMSFLSVGSSSKLPQSVSTLGAVGGKAFADGVAKGNKIIATYAPVVAQKAVEISKDVKIHAANVCSGVESSRHNPGLAAYALAGVTGAVLIVVPGIVSAPLLASAGFTAPGVQAGSIGAAAQASIGNVAAGSAFAALQSAGAGGAAGLGIVNGIIQGSGAVMLALSGPLGYIKSRL</sequence>
<dbReference type="EMBL" id="MSFN02000001">
    <property type="protein sequence ID" value="PTU24830.1"/>
    <property type="molecule type" value="Genomic_DNA"/>
</dbReference>
<dbReference type="VEuPathDB" id="FungiDB:P175DRAFT_0554088"/>
<organism evidence="7 8">
    <name type="scientific">Aspergillus ochraceoroseus IBT 24754</name>
    <dbReference type="NCBI Taxonomy" id="1392256"/>
    <lineage>
        <taxon>Eukaryota</taxon>
        <taxon>Fungi</taxon>
        <taxon>Dikarya</taxon>
        <taxon>Ascomycota</taxon>
        <taxon>Pezizomycotina</taxon>
        <taxon>Eurotiomycetes</taxon>
        <taxon>Eurotiomycetidae</taxon>
        <taxon>Eurotiales</taxon>
        <taxon>Aspergillaceae</taxon>
        <taxon>Aspergillus</taxon>
        <taxon>Aspergillus subgen. Nidulantes</taxon>
    </lineage>
</organism>
<comment type="caution">
    <text evidence="7">The sequence shown here is derived from an EMBL/GenBank/DDBJ whole genome shotgun (WGS) entry which is preliminary data.</text>
</comment>
<feature type="transmembrane region" description="Helical" evidence="6">
    <location>
        <begin position="195"/>
        <end position="213"/>
    </location>
</feature>
<name>A0A2T5M8H4_9EURO</name>
<keyword evidence="5 6" id="KW-0472">Membrane</keyword>
<feature type="transmembrane region" description="Helical" evidence="6">
    <location>
        <begin position="118"/>
        <end position="138"/>
    </location>
</feature>
<evidence type="ECO:0000256" key="2">
    <source>
        <dbReference type="ARBA" id="ARBA00007262"/>
    </source>
</evidence>
<dbReference type="InterPro" id="IPR038213">
    <property type="entry name" value="IFI6/IFI27-like_sf"/>
</dbReference>
<dbReference type="Proteomes" id="UP000244073">
    <property type="component" value="Unassembled WGS sequence"/>
</dbReference>
<proteinExistence type="inferred from homology"/>
<comment type="similarity">
    <text evidence="2">Belongs to the IFI6/IFI27 family.</text>
</comment>
<dbReference type="Gene3D" id="6.10.110.10">
    <property type="match status" value="1"/>
</dbReference>
<evidence type="ECO:0000313" key="7">
    <source>
        <dbReference type="EMBL" id="PTU24830.1"/>
    </source>
</evidence>
<comment type="subcellular location">
    <subcellularLocation>
        <location evidence="1">Membrane</location>
        <topology evidence="1">Multi-pass membrane protein</topology>
    </subcellularLocation>
</comment>
<dbReference type="InterPro" id="IPR009311">
    <property type="entry name" value="IFI6/IFI27-like"/>
</dbReference>
<evidence type="ECO:0000313" key="8">
    <source>
        <dbReference type="Proteomes" id="UP000244073"/>
    </source>
</evidence>
<reference evidence="7 8" key="1">
    <citation type="journal article" date="2018" name="Proc. Natl. Acad. Sci. U.S.A.">
        <title>Linking secondary metabolites to gene clusters through genome sequencing of six diverse Aspergillus species.</title>
        <authorList>
            <person name="Kaerboelling I."/>
            <person name="Vesth T.C."/>
            <person name="Frisvad J.C."/>
            <person name="Nybo J.L."/>
            <person name="Theobald S."/>
            <person name="Kuo A."/>
            <person name="Bowyer P."/>
            <person name="Matsuda Y."/>
            <person name="Mondo S."/>
            <person name="Lyhne E.K."/>
            <person name="Kogle M.E."/>
            <person name="Clum A."/>
            <person name="Lipzen A."/>
            <person name="Salamov A."/>
            <person name="Ngan C.Y."/>
            <person name="Daum C."/>
            <person name="Chiniquy J."/>
            <person name="Barry K."/>
            <person name="LaButti K."/>
            <person name="Haridas S."/>
            <person name="Simmons B.A."/>
            <person name="Magnuson J.K."/>
            <person name="Mortensen U.H."/>
            <person name="Larsen T.O."/>
            <person name="Grigoriev I.V."/>
            <person name="Baker S.E."/>
            <person name="Andersen M.R."/>
        </authorList>
    </citation>
    <scope>NUCLEOTIDE SEQUENCE [LARGE SCALE GENOMIC DNA]</scope>
    <source>
        <strain evidence="7 8">IBT 24754</strain>
    </source>
</reference>
<keyword evidence="3 6" id="KW-0812">Transmembrane</keyword>
<dbReference type="AlphaFoldDB" id="A0A2T5M8H4"/>
<dbReference type="Pfam" id="PF06140">
    <property type="entry name" value="Ifi-6-16"/>
    <property type="match status" value="1"/>
</dbReference>
<protein>
    <submittedName>
        <fullName evidence="7">Uncharacterized protein</fullName>
    </submittedName>
</protein>
<evidence type="ECO:0000256" key="4">
    <source>
        <dbReference type="ARBA" id="ARBA00022989"/>
    </source>
</evidence>
<dbReference type="RefSeq" id="XP_040756222.1">
    <property type="nucleotide sequence ID" value="XM_040900535.1"/>
</dbReference>
<accession>A0A2T5M8H4</accession>
<dbReference type="GO" id="GO:0016020">
    <property type="term" value="C:membrane"/>
    <property type="evidence" value="ECO:0007669"/>
    <property type="project" value="UniProtKB-SubCell"/>
</dbReference>
<keyword evidence="4 6" id="KW-1133">Transmembrane helix</keyword>